<accession>A0A078AZY0</accession>
<dbReference type="OrthoDB" id="283959at2759"/>
<dbReference type="InParanoid" id="A0A078AZY0"/>
<dbReference type="EMBL" id="CCKQ01016099">
    <property type="protein sequence ID" value="CDW87970.1"/>
    <property type="molecule type" value="Genomic_DNA"/>
</dbReference>
<sequence length="431" mass="49456">MMIGEGMMLSRAGKFTEEIHMILKNKDEILTGGGSPKRLIKSQSTNKIQQHQDKEKEARLMKQINFFQQEAQNANSKGKDKKMVKSASQKSLDKNGKNSWSFNTISREHYFQVHKIKYPIPPCGAYNINFEQVDRVFKPLSWTNQENKTRVIKEKVEPDMRLIELQKDSKGFLDYKRKNPRIDFTKLQACHPHDKRFDPFDYFPGIYSKTGTQPVIDFSNTLPRDDKLQRVNLTPSTYSVNFEFLMPKLSKQLIPFQKIPERKPIDNVNKAVTNDSTVYDNIDKFYSKLSKYKKVTQVDLSKQYKRGSESPESKLPAFMEGVHDRISLNTISEKMLETNNFSEGHFQSVVSSFEPKKTYRVNQSTFGSPMNKSQMKFNPRLIALGEAGSLMQSQRMTRAGSQADGVTLNSLLMKNGTLKQGGQGTQSNKQL</sequence>
<proteinExistence type="predicted"/>
<protein>
    <submittedName>
        <fullName evidence="2">Uncharacterized protein</fullName>
    </submittedName>
</protein>
<feature type="region of interest" description="Disordered" evidence="1">
    <location>
        <begin position="72"/>
        <end position="98"/>
    </location>
</feature>
<evidence type="ECO:0000313" key="3">
    <source>
        <dbReference type="Proteomes" id="UP000039865"/>
    </source>
</evidence>
<dbReference type="AlphaFoldDB" id="A0A078AZY0"/>
<reference evidence="2 3" key="1">
    <citation type="submission" date="2014-06" db="EMBL/GenBank/DDBJ databases">
        <authorList>
            <person name="Swart Estienne"/>
        </authorList>
    </citation>
    <scope>NUCLEOTIDE SEQUENCE [LARGE SCALE GENOMIC DNA]</scope>
    <source>
        <strain evidence="2 3">130c</strain>
    </source>
</reference>
<evidence type="ECO:0000256" key="1">
    <source>
        <dbReference type="SAM" id="MobiDB-lite"/>
    </source>
</evidence>
<dbReference type="Proteomes" id="UP000039865">
    <property type="component" value="Unassembled WGS sequence"/>
</dbReference>
<name>A0A078AZY0_STYLE</name>
<organism evidence="2 3">
    <name type="scientific">Stylonychia lemnae</name>
    <name type="common">Ciliate</name>
    <dbReference type="NCBI Taxonomy" id="5949"/>
    <lineage>
        <taxon>Eukaryota</taxon>
        <taxon>Sar</taxon>
        <taxon>Alveolata</taxon>
        <taxon>Ciliophora</taxon>
        <taxon>Intramacronucleata</taxon>
        <taxon>Spirotrichea</taxon>
        <taxon>Stichotrichia</taxon>
        <taxon>Sporadotrichida</taxon>
        <taxon>Oxytrichidae</taxon>
        <taxon>Stylonychinae</taxon>
        <taxon>Stylonychia</taxon>
    </lineage>
</organism>
<evidence type="ECO:0000313" key="2">
    <source>
        <dbReference type="EMBL" id="CDW87970.1"/>
    </source>
</evidence>
<keyword evidence="3" id="KW-1185">Reference proteome</keyword>
<dbReference type="OMA" id="WNILEVY"/>
<gene>
    <name evidence="2" type="primary">Contig17333.g836</name>
    <name evidence="2" type="ORF">STYLEM_17085</name>
</gene>